<dbReference type="InterPro" id="IPR036388">
    <property type="entry name" value="WH-like_DNA-bd_sf"/>
</dbReference>
<dbReference type="PANTHER" id="PTHR47691">
    <property type="entry name" value="REGULATOR-RELATED"/>
    <property type="match status" value="1"/>
</dbReference>
<dbReference type="EMBL" id="JACHGW010000002">
    <property type="protein sequence ID" value="MBB6051098.1"/>
    <property type="molecule type" value="Genomic_DNA"/>
</dbReference>
<dbReference type="PANTHER" id="PTHR47691:SF3">
    <property type="entry name" value="HTH-TYPE TRANSCRIPTIONAL REGULATOR RV0890C-RELATED"/>
    <property type="match status" value="1"/>
</dbReference>
<dbReference type="Gene3D" id="1.25.40.10">
    <property type="entry name" value="Tetratricopeptide repeat domain"/>
    <property type="match status" value="1"/>
</dbReference>
<dbReference type="InterPro" id="IPR011990">
    <property type="entry name" value="TPR-like_helical_dom_sf"/>
</dbReference>
<dbReference type="GO" id="GO:0003677">
    <property type="term" value="F:DNA binding"/>
    <property type="evidence" value="ECO:0007669"/>
    <property type="project" value="UniProtKB-KW"/>
</dbReference>
<dbReference type="Pfam" id="PF00486">
    <property type="entry name" value="Trans_reg_C"/>
    <property type="match status" value="1"/>
</dbReference>
<gene>
    <name evidence="3" type="ORF">HNQ39_002889</name>
</gene>
<evidence type="ECO:0000259" key="2">
    <source>
        <dbReference type="SMART" id="SM00862"/>
    </source>
</evidence>
<keyword evidence="4" id="KW-1185">Reference proteome</keyword>
<dbReference type="InterPro" id="IPR019734">
    <property type="entry name" value="TPR_rpt"/>
</dbReference>
<dbReference type="GO" id="GO:0006355">
    <property type="term" value="P:regulation of DNA-templated transcription"/>
    <property type="evidence" value="ECO:0007669"/>
    <property type="project" value="InterPro"/>
</dbReference>
<reference evidence="3 4" key="1">
    <citation type="submission" date="2020-08" db="EMBL/GenBank/DDBJ databases">
        <title>Genomic Encyclopedia of Type Strains, Phase IV (KMG-IV): sequencing the most valuable type-strain genomes for metagenomic binning, comparative biology and taxonomic classification.</title>
        <authorList>
            <person name="Goeker M."/>
        </authorList>
    </citation>
    <scope>NUCLEOTIDE SEQUENCE [LARGE SCALE GENOMIC DNA]</scope>
    <source>
        <strain evidence="3 4">DSM 23562</strain>
    </source>
</reference>
<dbReference type="SUPFAM" id="SSF46894">
    <property type="entry name" value="C-terminal effector domain of the bipartite response regulators"/>
    <property type="match status" value="1"/>
</dbReference>
<evidence type="ECO:0000313" key="3">
    <source>
        <dbReference type="EMBL" id="MBB6051098.1"/>
    </source>
</evidence>
<dbReference type="Proteomes" id="UP000520814">
    <property type="component" value="Unassembled WGS sequence"/>
</dbReference>
<dbReference type="GO" id="GO:0000160">
    <property type="term" value="P:phosphorelay signal transduction system"/>
    <property type="evidence" value="ECO:0007669"/>
    <property type="project" value="InterPro"/>
</dbReference>
<dbReference type="AlphaFoldDB" id="A0A7W9SRU9"/>
<name>A0A7W9SRU9_ARMRO</name>
<keyword evidence="1" id="KW-0238">DNA-binding</keyword>
<dbReference type="InterPro" id="IPR027417">
    <property type="entry name" value="P-loop_NTPase"/>
</dbReference>
<dbReference type="RefSeq" id="WP_184197274.1">
    <property type="nucleotide sequence ID" value="NZ_JACHGW010000002.1"/>
</dbReference>
<feature type="domain" description="OmpR/PhoB-type" evidence="2">
    <location>
        <begin position="19"/>
        <end position="91"/>
    </location>
</feature>
<dbReference type="Gene3D" id="1.10.10.10">
    <property type="entry name" value="Winged helix-like DNA-binding domain superfamily/Winged helix DNA-binding domain"/>
    <property type="match status" value="1"/>
</dbReference>
<dbReference type="Gene3D" id="3.40.50.300">
    <property type="entry name" value="P-loop containing nucleotide triphosphate hydrolases"/>
    <property type="match status" value="1"/>
</dbReference>
<comment type="caution">
    <text evidence="3">The sequence shown here is derived from an EMBL/GenBank/DDBJ whole genome shotgun (WGS) entry which is preliminary data.</text>
</comment>
<evidence type="ECO:0000313" key="4">
    <source>
        <dbReference type="Proteomes" id="UP000520814"/>
    </source>
</evidence>
<organism evidence="3 4">
    <name type="scientific">Armatimonas rosea</name>
    <dbReference type="NCBI Taxonomy" id="685828"/>
    <lineage>
        <taxon>Bacteria</taxon>
        <taxon>Bacillati</taxon>
        <taxon>Armatimonadota</taxon>
        <taxon>Armatimonadia</taxon>
        <taxon>Armatimonadales</taxon>
        <taxon>Armatimonadaceae</taxon>
        <taxon>Armatimonas</taxon>
    </lineage>
</organism>
<dbReference type="SMART" id="SM00862">
    <property type="entry name" value="Trans_reg_C"/>
    <property type="match status" value="1"/>
</dbReference>
<accession>A0A7W9SRU9</accession>
<proteinExistence type="predicted"/>
<sequence>MSQWRLELLGGLRVIGASGETITQFEARKTAALLALLALRPEHVHPREELVAALWPDAEWESGRNRLKQALSMLRKRLGAVFEASHFGIRLLPGTFETDVAQWEALVTQGRLREASLLWRGELLPGFYEEALVLERERLNALREATCPDRASVCARQVLLPQPLTRFHGREPELAALAECFKTERWVTITGPGGMGKTRLALEAARRRELDDLYFVSLIELREASQLPVALARAVQLPLNPNQEPLETVLGFLGGHPLLLVLDNAEHLATESLAVLCQQLLERLPLLRLLVTSRQVLGGAGECRFPLATLPIQEGAVPLFLDRARRVRPGFEESPDIAALCESLEGMPLAIELCAAWAGALSARQMRQRLERGEFGPLLTAHDASFPQRHRSVETAFLSSYERLTARQQGLLRGLTVFRGGWTLEAVEAVCPTDNTLRDLLALTEASLVLPVGARFTMLESLRHFASLLLTTDERAGLLVAHLRWGKALVAEATDDPKAEEQALALLETERENLSAAIQEGLADGQAEDAALLIVALCPFFSLRAYAQEAVGLLKQALAAPELSGHTEASLCIQLGALTVDNQASAVAVQYLERALALLATHPEPHLEAQALWQRGRLAFLRKEFDQSKRDHEQALALRLTLHDTEGYARSYDALAQLATRRGDAEETRRLLALADDAARRVGRSSLLTDILFNRGRLALVLGDFETALLAFEACEERGRRLALPRLLAKVWNNLGEAARGLGDEVRARHAYLEAARAFWELREGGAAHFPFWNLGCLYGEWDHFDIGLVTLAVASRLWEELGRPLDEGDQQTIDRMKAQATAAFGPERTTYYWTEGLQLSPDEVLRRIERRQPSKA</sequence>
<dbReference type="SUPFAM" id="SSF48452">
    <property type="entry name" value="TPR-like"/>
    <property type="match status" value="1"/>
</dbReference>
<dbReference type="SMART" id="SM00028">
    <property type="entry name" value="TPR"/>
    <property type="match status" value="4"/>
</dbReference>
<dbReference type="InterPro" id="IPR041664">
    <property type="entry name" value="AAA_16"/>
</dbReference>
<dbReference type="SUPFAM" id="SSF52540">
    <property type="entry name" value="P-loop containing nucleoside triphosphate hydrolases"/>
    <property type="match status" value="1"/>
</dbReference>
<dbReference type="InterPro" id="IPR001867">
    <property type="entry name" value="OmpR/PhoB-type_DNA-bd"/>
</dbReference>
<dbReference type="Pfam" id="PF13191">
    <property type="entry name" value="AAA_16"/>
    <property type="match status" value="1"/>
</dbReference>
<protein>
    <submittedName>
        <fullName evidence="3">Putative ATPase</fullName>
    </submittedName>
</protein>
<evidence type="ECO:0000256" key="1">
    <source>
        <dbReference type="ARBA" id="ARBA00023125"/>
    </source>
</evidence>
<dbReference type="InterPro" id="IPR016032">
    <property type="entry name" value="Sig_transdc_resp-reg_C-effctor"/>
</dbReference>